<protein>
    <submittedName>
        <fullName evidence="1">ER membrane protein complex subunit 6</fullName>
    </submittedName>
</protein>
<evidence type="ECO:0000313" key="1">
    <source>
        <dbReference type="EMBL" id="KAI8010211.1"/>
    </source>
</evidence>
<keyword evidence="2" id="KW-1185">Reference proteome</keyword>
<reference evidence="1 2" key="1">
    <citation type="journal article" date="2022" name="Plant J.">
        <title>Chromosome-level genome of Camellia lanceoleosa provides a valuable resource for understanding genome evolution and self-incompatibility.</title>
        <authorList>
            <person name="Gong W."/>
            <person name="Xiao S."/>
            <person name="Wang L."/>
            <person name="Liao Z."/>
            <person name="Chang Y."/>
            <person name="Mo W."/>
            <person name="Hu G."/>
            <person name="Li W."/>
            <person name="Zhao G."/>
            <person name="Zhu H."/>
            <person name="Hu X."/>
            <person name="Ji K."/>
            <person name="Xiang X."/>
            <person name="Song Q."/>
            <person name="Yuan D."/>
            <person name="Jin S."/>
            <person name="Zhang L."/>
        </authorList>
    </citation>
    <scope>NUCLEOTIDE SEQUENCE [LARGE SCALE GENOMIC DNA]</scope>
    <source>
        <strain evidence="1">SQ_2022a</strain>
    </source>
</reference>
<dbReference type="EMBL" id="CM045762">
    <property type="protein sequence ID" value="KAI8010211.1"/>
    <property type="molecule type" value="Genomic_DNA"/>
</dbReference>
<sequence length="434" mass="49402">MRWRRQQEEIEEVEVALMGGECGSGCKAMRGRTGSGFGRDDEWSRWWQQLERVLSLEECEILPGMRTDSEISKTEWRDSITRQVYLLLQPYRKKEEDSHLIDLSFRKGRPKDYYCDREREAYEVYPWAFPFDPDKWDDISQSDIISAMREVLKYVPLKEDCKMQLTLELSRPKCYHILDNLTLEAVKDVKIQELHRFVDDVSSDESIAEDAKTMLYDFANGIIDGLYVLSGFKGEASVEAMGGHDDSGSSEKKSIGVANDVPTFNAENMQNNMKAVYYCRTFMCIIGGVVAGILGFTGLTGFIFYFLVMAITSNDHDPSKLVAETPLFNVVDQDGNKIRDEGVINYIQKVELEYGSSLFFDDNAFDPELVDCLKNSCTKCDAKSLEYSAVFKEFLPENCFDGALVKCCGLVVMEKLHEALKCGGLRLSPIREES</sequence>
<dbReference type="Proteomes" id="UP001060215">
    <property type="component" value="Chromosome 5"/>
</dbReference>
<gene>
    <name evidence="1" type="ORF">LOK49_LG06G03309</name>
</gene>
<name>A0ACC0HE91_9ERIC</name>
<accession>A0ACC0HE91</accession>
<evidence type="ECO:0000313" key="2">
    <source>
        <dbReference type="Proteomes" id="UP001060215"/>
    </source>
</evidence>
<organism evidence="1 2">
    <name type="scientific">Camellia lanceoleosa</name>
    <dbReference type="NCBI Taxonomy" id="1840588"/>
    <lineage>
        <taxon>Eukaryota</taxon>
        <taxon>Viridiplantae</taxon>
        <taxon>Streptophyta</taxon>
        <taxon>Embryophyta</taxon>
        <taxon>Tracheophyta</taxon>
        <taxon>Spermatophyta</taxon>
        <taxon>Magnoliopsida</taxon>
        <taxon>eudicotyledons</taxon>
        <taxon>Gunneridae</taxon>
        <taxon>Pentapetalae</taxon>
        <taxon>asterids</taxon>
        <taxon>Ericales</taxon>
        <taxon>Theaceae</taxon>
        <taxon>Camellia</taxon>
    </lineage>
</organism>
<proteinExistence type="predicted"/>
<comment type="caution">
    <text evidence="1">The sequence shown here is derived from an EMBL/GenBank/DDBJ whole genome shotgun (WGS) entry which is preliminary data.</text>
</comment>